<sequence length="43" mass="5313">MLDKFSSILNIFLLMMDKIFQMLNKFLFMMDIVERCWTIFLKC</sequence>
<accession>A0A150L8Z9</accession>
<protein>
    <submittedName>
        <fullName evidence="1">Uncharacterized protein</fullName>
    </submittedName>
</protein>
<evidence type="ECO:0000313" key="1">
    <source>
        <dbReference type="EMBL" id="KYD08787.1"/>
    </source>
</evidence>
<organism evidence="1 2">
    <name type="scientific">Caldibacillus debilis</name>
    <dbReference type="NCBI Taxonomy" id="301148"/>
    <lineage>
        <taxon>Bacteria</taxon>
        <taxon>Bacillati</taxon>
        <taxon>Bacillota</taxon>
        <taxon>Bacilli</taxon>
        <taxon>Bacillales</taxon>
        <taxon>Bacillaceae</taxon>
        <taxon>Caldibacillus</taxon>
    </lineage>
</organism>
<reference evidence="1 2" key="1">
    <citation type="submission" date="2016-01" db="EMBL/GenBank/DDBJ databases">
        <title>Draft Genome Sequences of Seven Thermophilic Sporeformers Isolated from Foods.</title>
        <authorList>
            <person name="Berendsen E.M."/>
            <person name="Wells-Bennik M.H."/>
            <person name="Krawcyk A.O."/>
            <person name="De Jong A."/>
            <person name="Holsappel S."/>
            <person name="Eijlander R.T."/>
            <person name="Kuipers O.P."/>
        </authorList>
    </citation>
    <scope>NUCLEOTIDE SEQUENCE [LARGE SCALE GENOMIC DNA]</scope>
    <source>
        <strain evidence="1 2">B4135</strain>
    </source>
</reference>
<comment type="caution">
    <text evidence="1">The sequence shown here is derived from an EMBL/GenBank/DDBJ whole genome shotgun (WGS) entry which is preliminary data.</text>
</comment>
<proteinExistence type="predicted"/>
<dbReference type="STRING" id="301148.B4135_0469"/>
<evidence type="ECO:0000313" key="2">
    <source>
        <dbReference type="Proteomes" id="UP000075683"/>
    </source>
</evidence>
<gene>
    <name evidence="1" type="ORF">B4135_0469</name>
</gene>
<dbReference type="Proteomes" id="UP000075683">
    <property type="component" value="Unassembled WGS sequence"/>
</dbReference>
<dbReference type="AlphaFoldDB" id="A0A150L8Z9"/>
<name>A0A150L8Z9_9BACI</name>
<dbReference type="EMBL" id="LQYT01000135">
    <property type="protein sequence ID" value="KYD08787.1"/>
    <property type="molecule type" value="Genomic_DNA"/>
</dbReference>